<dbReference type="GO" id="GO:0009003">
    <property type="term" value="F:signal peptidase activity"/>
    <property type="evidence" value="ECO:0007669"/>
    <property type="project" value="UniProtKB-EC"/>
</dbReference>
<keyword evidence="7" id="KW-1133">Transmembrane helix</keyword>
<comment type="catalytic activity">
    <reaction evidence="1 7">
        <text>Cleavage of hydrophobic, N-terminal signal or leader sequences from secreted and periplasmic proteins.</text>
        <dbReference type="EC" id="3.4.21.89"/>
    </reaction>
</comment>
<feature type="active site" evidence="6">
    <location>
        <position position="83"/>
    </location>
</feature>
<evidence type="ECO:0000313" key="9">
    <source>
        <dbReference type="EMBL" id="SEG11426.1"/>
    </source>
</evidence>
<protein>
    <recommendedName>
        <fullName evidence="4 7">Signal peptidase I</fullName>
        <ecNumber evidence="4 7">3.4.21.89</ecNumber>
    </recommendedName>
</protein>
<evidence type="ECO:0000256" key="2">
    <source>
        <dbReference type="ARBA" id="ARBA00004401"/>
    </source>
</evidence>
<evidence type="ECO:0000256" key="1">
    <source>
        <dbReference type="ARBA" id="ARBA00000677"/>
    </source>
</evidence>
<dbReference type="AlphaFoldDB" id="A0A1H5XJL8"/>
<evidence type="ECO:0000256" key="6">
    <source>
        <dbReference type="PIRSR" id="PIRSR600223-1"/>
    </source>
</evidence>
<dbReference type="OrthoDB" id="9802919at2"/>
<dbReference type="InterPro" id="IPR019758">
    <property type="entry name" value="Pept_S26A_signal_pept_1_CS"/>
</dbReference>
<dbReference type="GO" id="GO:0006465">
    <property type="term" value="P:signal peptide processing"/>
    <property type="evidence" value="ECO:0007669"/>
    <property type="project" value="InterPro"/>
</dbReference>
<evidence type="ECO:0000256" key="4">
    <source>
        <dbReference type="ARBA" id="ARBA00013208"/>
    </source>
</evidence>
<dbReference type="GO" id="GO:0005886">
    <property type="term" value="C:plasma membrane"/>
    <property type="evidence" value="ECO:0007669"/>
    <property type="project" value="UniProtKB-SubCell"/>
</dbReference>
<evidence type="ECO:0000256" key="5">
    <source>
        <dbReference type="ARBA" id="ARBA00022801"/>
    </source>
</evidence>
<dbReference type="InterPro" id="IPR036286">
    <property type="entry name" value="LexA/Signal_pep-like_sf"/>
</dbReference>
<keyword evidence="5 7" id="KW-0378">Hydrolase</keyword>
<evidence type="ECO:0000313" key="10">
    <source>
        <dbReference type="Proteomes" id="UP000242850"/>
    </source>
</evidence>
<feature type="transmembrane region" description="Helical" evidence="7">
    <location>
        <begin position="12"/>
        <end position="31"/>
    </location>
</feature>
<keyword evidence="10" id="KW-1185">Reference proteome</keyword>
<gene>
    <name evidence="9" type="ORF">SAMN05660865_01773</name>
</gene>
<dbReference type="EC" id="3.4.21.89" evidence="4 7"/>
<dbReference type="PANTHER" id="PTHR43390">
    <property type="entry name" value="SIGNAL PEPTIDASE I"/>
    <property type="match status" value="1"/>
</dbReference>
<dbReference type="InterPro" id="IPR019757">
    <property type="entry name" value="Pept_S26A_signal_pept_1_Lys-AS"/>
</dbReference>
<dbReference type="CDD" id="cd06530">
    <property type="entry name" value="S26_SPase_I"/>
    <property type="match status" value="1"/>
</dbReference>
<sequence length="174" mass="19790">MKEKIIAEIKEWIASIIIAAIIAFTIKAFIFDIVQVSGPSMLPTLHNNDRVAIEKISLYTKNFKRGEIIILDPGNNGRSLYIKRIIALPGERLQIKDGYVFINGKKLKEDYLLPGTKTYADEDIDIIIPKDHVFVLGDNREISEDSRYIGPIPFDHIKGHAILKLFPFTDIKKL</sequence>
<feature type="active site" evidence="6">
    <location>
        <position position="40"/>
    </location>
</feature>
<dbReference type="Pfam" id="PF10502">
    <property type="entry name" value="Peptidase_S26"/>
    <property type="match status" value="1"/>
</dbReference>
<keyword evidence="7" id="KW-0812">Transmembrane</keyword>
<dbReference type="InterPro" id="IPR019533">
    <property type="entry name" value="Peptidase_S26"/>
</dbReference>
<dbReference type="PROSITE" id="PS00760">
    <property type="entry name" value="SPASE_I_2"/>
    <property type="match status" value="1"/>
</dbReference>
<organism evidence="9 10">
    <name type="scientific">Caloramator fervidus</name>
    <dbReference type="NCBI Taxonomy" id="29344"/>
    <lineage>
        <taxon>Bacteria</taxon>
        <taxon>Bacillati</taxon>
        <taxon>Bacillota</taxon>
        <taxon>Clostridia</taxon>
        <taxon>Eubacteriales</taxon>
        <taxon>Clostridiaceae</taxon>
        <taxon>Caloramator</taxon>
    </lineage>
</organism>
<name>A0A1H5XJL8_9CLOT</name>
<evidence type="ECO:0000256" key="7">
    <source>
        <dbReference type="RuleBase" id="RU362042"/>
    </source>
</evidence>
<dbReference type="NCBIfam" id="TIGR02227">
    <property type="entry name" value="sigpep_I_bact"/>
    <property type="match status" value="1"/>
</dbReference>
<comment type="subcellular location">
    <subcellularLocation>
        <location evidence="2">Cell membrane</location>
        <topology evidence="2">Single-pass type II membrane protein</topology>
    </subcellularLocation>
    <subcellularLocation>
        <location evidence="7">Membrane</location>
        <topology evidence="7">Single-pass type II membrane protein</topology>
    </subcellularLocation>
</comment>
<evidence type="ECO:0000259" key="8">
    <source>
        <dbReference type="Pfam" id="PF10502"/>
    </source>
</evidence>
<comment type="similarity">
    <text evidence="3 7">Belongs to the peptidase S26 family.</text>
</comment>
<proteinExistence type="inferred from homology"/>
<dbReference type="PROSITE" id="PS00761">
    <property type="entry name" value="SPASE_I_3"/>
    <property type="match status" value="1"/>
</dbReference>
<keyword evidence="7" id="KW-0472">Membrane</keyword>
<accession>A0A1H5XJL8</accession>
<dbReference type="Gene3D" id="2.10.109.10">
    <property type="entry name" value="Umud Fragment, subunit A"/>
    <property type="match status" value="1"/>
</dbReference>
<keyword evidence="7" id="KW-0645">Protease</keyword>
<reference evidence="10" key="1">
    <citation type="submission" date="2016-10" db="EMBL/GenBank/DDBJ databases">
        <authorList>
            <person name="Varghese N."/>
            <person name="Submissions S."/>
        </authorList>
    </citation>
    <scope>NUCLEOTIDE SEQUENCE [LARGE SCALE GENOMIC DNA]</scope>
    <source>
        <strain evidence="10">DSM 5463</strain>
    </source>
</reference>
<dbReference type="GO" id="GO:0004252">
    <property type="term" value="F:serine-type endopeptidase activity"/>
    <property type="evidence" value="ECO:0007669"/>
    <property type="project" value="InterPro"/>
</dbReference>
<dbReference type="RefSeq" id="WP_103896672.1">
    <property type="nucleotide sequence ID" value="NZ_FNUK01000031.1"/>
</dbReference>
<dbReference type="InterPro" id="IPR000223">
    <property type="entry name" value="Pept_S26A_signal_pept_1"/>
</dbReference>
<evidence type="ECO:0000256" key="3">
    <source>
        <dbReference type="ARBA" id="ARBA00009370"/>
    </source>
</evidence>
<feature type="domain" description="Peptidase S26" evidence="8">
    <location>
        <begin position="9"/>
        <end position="164"/>
    </location>
</feature>
<dbReference type="Proteomes" id="UP000242850">
    <property type="component" value="Unassembled WGS sequence"/>
</dbReference>
<dbReference type="SUPFAM" id="SSF51306">
    <property type="entry name" value="LexA/Signal peptidase"/>
    <property type="match status" value="1"/>
</dbReference>
<dbReference type="EMBL" id="FNUK01000031">
    <property type="protein sequence ID" value="SEG11426.1"/>
    <property type="molecule type" value="Genomic_DNA"/>
</dbReference>
<dbReference type="PANTHER" id="PTHR43390:SF1">
    <property type="entry name" value="CHLOROPLAST PROCESSING PEPTIDASE"/>
    <property type="match status" value="1"/>
</dbReference>
<dbReference type="PRINTS" id="PR00727">
    <property type="entry name" value="LEADERPTASE"/>
</dbReference>